<dbReference type="Proteomes" id="UP000505020">
    <property type="component" value="Chromosome"/>
</dbReference>
<evidence type="ECO:0000256" key="3">
    <source>
        <dbReference type="ARBA" id="ARBA00022806"/>
    </source>
</evidence>
<evidence type="ECO:0000256" key="5">
    <source>
        <dbReference type="SAM" id="MobiDB-lite"/>
    </source>
</evidence>
<evidence type="ECO:0000313" key="7">
    <source>
        <dbReference type="EMBL" id="QKG93517.1"/>
    </source>
</evidence>
<reference evidence="7 8" key="1">
    <citation type="submission" date="2020-05" db="EMBL/GenBank/DDBJ databases">
        <title>Halorubrum RHB-C sp.nov., an extremely halophilic archaeon isolated from solar salt farm.</title>
        <authorList>
            <person name="Ho H."/>
            <person name="Danganan R.E."/>
            <person name="Dedeles G.R."/>
            <person name="Kim S.-G."/>
        </authorList>
    </citation>
    <scope>NUCLEOTIDE SEQUENCE [LARGE SCALE GENOMIC DNA]</scope>
    <source>
        <strain evidence="7 8">RHB-C</strain>
    </source>
</reference>
<dbReference type="InterPro" id="IPR001650">
    <property type="entry name" value="Helicase_C-like"/>
</dbReference>
<evidence type="ECO:0000259" key="6">
    <source>
        <dbReference type="PROSITE" id="PS51194"/>
    </source>
</evidence>
<dbReference type="EMBL" id="CP053941">
    <property type="protein sequence ID" value="QKG93517.1"/>
    <property type="molecule type" value="Genomic_DNA"/>
</dbReference>
<gene>
    <name evidence="7" type="ORF">HPS36_11820</name>
</gene>
<sequence>MDPFKNQVDDRTSYTDLDEQFYDARLAKDSLTQGDWPSQIDRAAIDVTYGVALGTTDSAFDQGATIGRMDFGTACGPHYVDGLRALAGTQSDLPQLISEHDASDIGDLAFRLNELRVELTKLGLDDSEIGDLNRATEALIEKLITQHGDETLSRQPLQQPEAVADLLYQLFSDPAVTNYAEILIDSITADTGNSIGGDSLLTHLDRPQMVTPLWDHQRRAITNWVANGTTGYVNMATATGKTVLGLAAIAHLFGDLHPTDTADIPAATRSPTGRATVLIVAGQDLLLEQWQSEFDEHLNIPRSRTETDSDGDRRIELAWGDIEFRTAQELLAADPGLHYDLVILDEAHRYSSGRRDSRGWRDLFDDLTTNADSVLAMSGSIDDEWLGDSGVKDALEANLAQCIEFGITEAREQNVIADFRWDVCYAASNSGDTLSGVADSTTTLTPAYDTDTHKFTPQELTGDVPATVPDTFETLRDLRSFAQSKDGKDARDQSESFDTFATAAFSRRPKRWQLNPPHNTIRQLLTEHVPDRKAVVLVQSYAQADAVSEHLADWFDADTVYTPAKDEAAPYDTIAAFKQADAGVLVGPGDVLGVGVDLPDAGIAVNLAKGGVNASLIQRIGRILRNPTGDKHAHFYHVVTIPGEADARLPGEDGRRLLRRAAEFRALGSRFREHPGFVAVTDTTSHILCELETAGARATIADNRDTSDMVDDDVARTLLDELIDEISLTLDDTRDQPVLTTYWQPESLTPGAMPVHDSVTQPKSTDQSEDTSDTTPTDITVTVTDTNDSPIGNAVVIAETTTDSTESITDADGTVTITPPTSGSDRSLFVSRAGYQNQTSELPSENNTVTITLPDATHTVLTAHADEDSDSDDTETDSEDEHAESVQPDVDELCAEIQRVDGVLAGYPTLEDMDTHSRYAPARYMDVFESWTDALHAADIDPDQRVIDDVQRVADTVDGVPTISDITTHSHYTPATLGEHFGSFDAAIAAAGVHDQDQSSPSSPDTDTDSAKTGSASTTQNTSEPAETTSTSSTVSDTEAPATDTPTETSTRDKLISELQALATDWDNINRKLLYSVGSHHPDEYEEVFGSLDAALVEAGVADPDTVKTVIAAQSTLTDKQNELIGELQDLADEWDTIDRKLLYSVGSHHPDEYDDAFGSVDAALVEAGLADTDATGDDAAVSTDETSTDTTSTATTEKQPQSVDSSTTAEIPSNELAELYVAFDRFQHLLTELADKLDTDGTTPMERWAEAVADHWGEDGPDGAPNYGTQQRDRNDFSINDYRDAHGDGDRVTDFHHVEFAAVNDRIQHLLGDAIEDWDHAVPVTPKSNTPLPVAITSTDALNTAFELLDEFPAYPDADRPTPDDTKMDTDGPILPDGRVDTLTVTVLDRDQNPGSKRDARLQVALTDGTEVPLDIWSTHDLSLDWTVGDTYTIEQARHKSWETSTGTGHELSSTKDFHATPTDTGSAGNTPDINLPSQAGTDTNSTSERSRDASTSGAKSASSSGRSQSSSSGTPSRGDLLDAIQRVGETIDRPLKAGDVSDTTAYSVNDVTRVFGSWQNALDSAGIDNKARLIDDLHRIAHKLGHRPTTTEMNEHGHVSATTYATYFGTYTAAIEQAFDETEATATRSSTEVDTTDRSKSAKTDPETSTATDATVTELDTEGGNQEGASDHDDTVTNSDKGIISDIMNDFDELSDSGSE</sequence>
<evidence type="ECO:0000313" key="8">
    <source>
        <dbReference type="Proteomes" id="UP000505020"/>
    </source>
</evidence>
<dbReference type="Pfam" id="PF04851">
    <property type="entry name" value="ResIII"/>
    <property type="match status" value="1"/>
</dbReference>
<dbReference type="InterPro" id="IPR050615">
    <property type="entry name" value="ATP-dep_DNA_Helicase"/>
</dbReference>
<dbReference type="RefSeq" id="WP_173230290.1">
    <property type="nucleotide sequence ID" value="NZ_CP053941.1"/>
</dbReference>
<feature type="compositionally biased region" description="Low complexity" evidence="5">
    <location>
        <begin position="802"/>
        <end position="811"/>
    </location>
</feature>
<feature type="region of interest" description="Disordered" evidence="5">
    <location>
        <begin position="1441"/>
        <end position="1521"/>
    </location>
</feature>
<dbReference type="GO" id="GO:0005524">
    <property type="term" value="F:ATP binding"/>
    <property type="evidence" value="ECO:0007669"/>
    <property type="project" value="UniProtKB-KW"/>
</dbReference>
<feature type="compositionally biased region" description="Low complexity" evidence="5">
    <location>
        <begin position="1496"/>
        <end position="1520"/>
    </location>
</feature>
<dbReference type="Pfam" id="PF00271">
    <property type="entry name" value="Helicase_C"/>
    <property type="match status" value="1"/>
</dbReference>
<feature type="region of interest" description="Disordered" evidence="5">
    <location>
        <begin position="1624"/>
        <end position="1702"/>
    </location>
</feature>
<feature type="compositionally biased region" description="Acidic residues" evidence="5">
    <location>
        <begin position="1691"/>
        <end position="1702"/>
    </location>
</feature>
<keyword evidence="8" id="KW-1185">Reference proteome</keyword>
<feature type="region of interest" description="Disordered" evidence="5">
    <location>
        <begin position="1175"/>
        <end position="1211"/>
    </location>
</feature>
<dbReference type="PANTHER" id="PTHR11274:SF0">
    <property type="entry name" value="GENERAL TRANSCRIPTION AND DNA REPAIR FACTOR IIH HELICASE SUBUNIT XPB"/>
    <property type="match status" value="1"/>
</dbReference>
<dbReference type="KEGG" id="hsai:HPS36_11820"/>
<feature type="compositionally biased region" description="Polar residues" evidence="5">
    <location>
        <begin position="1011"/>
        <end position="1021"/>
    </location>
</feature>
<proteinExistence type="predicted"/>
<dbReference type="GO" id="GO:0140097">
    <property type="term" value="F:catalytic activity, acting on DNA"/>
    <property type="evidence" value="ECO:0007669"/>
    <property type="project" value="UniProtKB-ARBA"/>
</dbReference>
<dbReference type="GeneID" id="55595700"/>
<dbReference type="SMART" id="SM00487">
    <property type="entry name" value="DEXDc"/>
    <property type="match status" value="1"/>
</dbReference>
<keyword evidence="3 7" id="KW-0347">Helicase</keyword>
<keyword evidence="4" id="KW-0067">ATP-binding</keyword>
<feature type="domain" description="Helicase C-terminal" evidence="6">
    <location>
        <begin position="520"/>
        <end position="684"/>
    </location>
</feature>
<dbReference type="PANTHER" id="PTHR11274">
    <property type="entry name" value="RAD25/XP-B DNA REPAIR HELICASE"/>
    <property type="match status" value="1"/>
</dbReference>
<dbReference type="GO" id="GO:0004386">
    <property type="term" value="F:helicase activity"/>
    <property type="evidence" value="ECO:0007669"/>
    <property type="project" value="UniProtKB-KW"/>
</dbReference>
<dbReference type="SUPFAM" id="SSF49464">
    <property type="entry name" value="Carboxypeptidase regulatory domain-like"/>
    <property type="match status" value="1"/>
</dbReference>
<feature type="compositionally biased region" description="Low complexity" evidence="5">
    <location>
        <begin position="1175"/>
        <end position="1197"/>
    </location>
</feature>
<organism evidence="7 8">
    <name type="scientific">Halorubrum salinarum</name>
    <dbReference type="NCBI Taxonomy" id="2739057"/>
    <lineage>
        <taxon>Archaea</taxon>
        <taxon>Methanobacteriati</taxon>
        <taxon>Methanobacteriota</taxon>
        <taxon>Stenosarchaea group</taxon>
        <taxon>Halobacteria</taxon>
        <taxon>Halobacteriales</taxon>
        <taxon>Haloferacaceae</taxon>
        <taxon>Halorubrum</taxon>
    </lineage>
</organism>
<dbReference type="InterPro" id="IPR008969">
    <property type="entry name" value="CarboxyPept-like_regulatory"/>
</dbReference>
<evidence type="ECO:0000256" key="1">
    <source>
        <dbReference type="ARBA" id="ARBA00022741"/>
    </source>
</evidence>
<feature type="compositionally biased region" description="Low complexity" evidence="5">
    <location>
        <begin position="773"/>
        <end position="786"/>
    </location>
</feature>
<feature type="compositionally biased region" description="Low complexity" evidence="5">
    <location>
        <begin position="1022"/>
        <end position="1049"/>
    </location>
</feature>
<evidence type="ECO:0000256" key="2">
    <source>
        <dbReference type="ARBA" id="ARBA00022801"/>
    </source>
</evidence>
<feature type="compositionally biased region" description="Polar residues" evidence="5">
    <location>
        <begin position="1444"/>
        <end position="1453"/>
    </location>
</feature>
<dbReference type="InterPro" id="IPR014001">
    <property type="entry name" value="Helicase_ATP-bd"/>
</dbReference>
<feature type="region of interest" description="Disordered" evidence="5">
    <location>
        <begin position="746"/>
        <end position="786"/>
    </location>
</feature>
<feature type="region of interest" description="Disordered" evidence="5">
    <location>
        <begin position="1355"/>
        <end position="1380"/>
    </location>
</feature>
<feature type="compositionally biased region" description="Polar residues" evidence="5">
    <location>
        <begin position="815"/>
        <end position="825"/>
    </location>
</feature>
<keyword evidence="1" id="KW-0547">Nucleotide-binding</keyword>
<accession>A0A7D4BR81</accession>
<dbReference type="GO" id="GO:0016787">
    <property type="term" value="F:hydrolase activity"/>
    <property type="evidence" value="ECO:0007669"/>
    <property type="project" value="UniProtKB-KW"/>
</dbReference>
<evidence type="ECO:0000256" key="4">
    <source>
        <dbReference type="ARBA" id="ARBA00022840"/>
    </source>
</evidence>
<keyword evidence="2" id="KW-0378">Hydrolase</keyword>
<name>A0A7D4BR81_9EURY</name>
<feature type="compositionally biased region" description="Polar residues" evidence="5">
    <location>
        <begin position="1198"/>
        <end position="1211"/>
    </location>
</feature>
<feature type="compositionally biased region" description="Basic and acidic residues" evidence="5">
    <location>
        <begin position="1358"/>
        <end position="1371"/>
    </location>
</feature>
<dbReference type="SUPFAM" id="SSF52540">
    <property type="entry name" value="P-loop containing nucleoside triphosphate hydrolases"/>
    <property type="match status" value="1"/>
</dbReference>
<protein>
    <submittedName>
        <fullName evidence="7">DEAD/DEAH box helicase family protein</fullName>
    </submittedName>
</protein>
<feature type="region of interest" description="Disordered" evidence="5">
    <location>
        <begin position="864"/>
        <end position="887"/>
    </location>
</feature>
<dbReference type="Gene3D" id="3.40.50.300">
    <property type="entry name" value="P-loop containing nucleotide triphosphate hydrolases"/>
    <property type="match status" value="2"/>
</dbReference>
<feature type="region of interest" description="Disordered" evidence="5">
    <location>
        <begin position="802"/>
        <end position="827"/>
    </location>
</feature>
<dbReference type="PROSITE" id="PS51194">
    <property type="entry name" value="HELICASE_CTER"/>
    <property type="match status" value="1"/>
</dbReference>
<dbReference type="InterPro" id="IPR041025">
    <property type="entry name" value="HNH_repeat"/>
</dbReference>
<feature type="compositionally biased region" description="Polar residues" evidence="5">
    <location>
        <begin position="1463"/>
        <end position="1489"/>
    </location>
</feature>
<feature type="compositionally biased region" description="Acidic residues" evidence="5">
    <location>
        <begin position="867"/>
        <end position="882"/>
    </location>
</feature>
<dbReference type="InterPro" id="IPR027417">
    <property type="entry name" value="P-loop_NTPase"/>
</dbReference>
<dbReference type="GO" id="GO:0003677">
    <property type="term" value="F:DNA binding"/>
    <property type="evidence" value="ECO:0007669"/>
    <property type="project" value="InterPro"/>
</dbReference>
<dbReference type="Pfam" id="PF18780">
    <property type="entry name" value="HNH_repeat"/>
    <property type="match status" value="4"/>
</dbReference>
<feature type="region of interest" description="Disordered" evidence="5">
    <location>
        <begin position="992"/>
        <end position="1053"/>
    </location>
</feature>
<feature type="compositionally biased region" description="Basic and acidic residues" evidence="5">
    <location>
        <begin position="1637"/>
        <end position="1648"/>
    </location>
</feature>
<dbReference type="InterPro" id="IPR006935">
    <property type="entry name" value="Helicase/UvrB_N"/>
</dbReference>